<protein>
    <submittedName>
        <fullName evidence="1">Uncharacterized protein</fullName>
    </submittedName>
</protein>
<sequence>MVFLGNFLTLECRKLELQLERDCNVRKKEGGRGLASVIGSIDGHNPIADNNVDYSQVDVSLKKGKNILEERKSSRTHEGRSVLNTLRPMKRCNISQQRTKISMHFS</sequence>
<name>A0A4Y2FJ83_ARAVE</name>
<dbReference type="Proteomes" id="UP000499080">
    <property type="component" value="Unassembled WGS sequence"/>
</dbReference>
<comment type="caution">
    <text evidence="1">The sequence shown here is derived from an EMBL/GenBank/DDBJ whole genome shotgun (WGS) entry which is preliminary data.</text>
</comment>
<dbReference type="AlphaFoldDB" id="A0A4Y2FJ83"/>
<accession>A0A4Y2FJ83</accession>
<organism evidence="1 2">
    <name type="scientific">Araneus ventricosus</name>
    <name type="common">Orbweaver spider</name>
    <name type="synonym">Epeira ventricosa</name>
    <dbReference type="NCBI Taxonomy" id="182803"/>
    <lineage>
        <taxon>Eukaryota</taxon>
        <taxon>Metazoa</taxon>
        <taxon>Ecdysozoa</taxon>
        <taxon>Arthropoda</taxon>
        <taxon>Chelicerata</taxon>
        <taxon>Arachnida</taxon>
        <taxon>Araneae</taxon>
        <taxon>Araneomorphae</taxon>
        <taxon>Entelegynae</taxon>
        <taxon>Araneoidea</taxon>
        <taxon>Araneidae</taxon>
        <taxon>Araneus</taxon>
    </lineage>
</organism>
<keyword evidence="2" id="KW-1185">Reference proteome</keyword>
<evidence type="ECO:0000313" key="1">
    <source>
        <dbReference type="EMBL" id="GBM41087.1"/>
    </source>
</evidence>
<dbReference type="EMBL" id="BGPR01000951">
    <property type="protein sequence ID" value="GBM41087.1"/>
    <property type="molecule type" value="Genomic_DNA"/>
</dbReference>
<proteinExistence type="predicted"/>
<reference evidence="1 2" key="1">
    <citation type="journal article" date="2019" name="Sci. Rep.">
        <title>Orb-weaving spider Araneus ventricosus genome elucidates the spidroin gene catalogue.</title>
        <authorList>
            <person name="Kono N."/>
            <person name="Nakamura H."/>
            <person name="Ohtoshi R."/>
            <person name="Moran D.A.P."/>
            <person name="Shinohara A."/>
            <person name="Yoshida Y."/>
            <person name="Fujiwara M."/>
            <person name="Mori M."/>
            <person name="Tomita M."/>
            <person name="Arakawa K."/>
        </authorList>
    </citation>
    <scope>NUCLEOTIDE SEQUENCE [LARGE SCALE GENOMIC DNA]</scope>
</reference>
<gene>
    <name evidence="1" type="ORF">AVEN_28859_1</name>
</gene>
<evidence type="ECO:0000313" key="2">
    <source>
        <dbReference type="Proteomes" id="UP000499080"/>
    </source>
</evidence>